<dbReference type="InterPro" id="IPR001077">
    <property type="entry name" value="COMT_C"/>
</dbReference>
<evidence type="ECO:0000256" key="3">
    <source>
        <dbReference type="ARBA" id="ARBA00022691"/>
    </source>
</evidence>
<accession>A0A948X093</accession>
<dbReference type="GO" id="GO:0032259">
    <property type="term" value="P:methylation"/>
    <property type="evidence" value="ECO:0007669"/>
    <property type="project" value="UniProtKB-KW"/>
</dbReference>
<evidence type="ECO:0000256" key="1">
    <source>
        <dbReference type="ARBA" id="ARBA00022603"/>
    </source>
</evidence>
<sequence length="366" mass="40332">MFGYDKDDATALEAISWAQTICFAPMLFKSAVLLKRLGIFAALKAAHHTSGLTTAELAQQTGLSAYAVGVLLDMGLSGRMVIEDDQGRFSLTKTGSFLLDDRMCSINLDFTEDVCYQALDQLEASLKAGRAEGLKVFGFDDGLIYPHLSSLPEPARSSWFTYDHFYSDAAFAPALRLISALNPRHIFDVGGNTGRFAQAALHAFPEVQVTIVDLKEQIELAQRELSQQERNHCEQDQSFASRLSFAAVNVLEDKPFPRGADLWWMSQFLDCFAPEEIVAILKRVHAALPETGTLCILELFPDAQRFAAAALALNATSLYFTALANGNSRFYRSSDFIALVEKAGFKLHARHDNLGLGHTLLLCHKA</sequence>
<feature type="domain" description="O-methyltransferase C-terminal" evidence="4">
    <location>
        <begin position="184"/>
        <end position="346"/>
    </location>
</feature>
<dbReference type="InterPro" id="IPR049480">
    <property type="entry name" value="BVU_1015-like_N"/>
</dbReference>
<dbReference type="Gene3D" id="1.20.58.1390">
    <property type="match status" value="1"/>
</dbReference>
<dbReference type="PANTHER" id="PTHR43712:SF2">
    <property type="entry name" value="O-METHYLTRANSFERASE CICE"/>
    <property type="match status" value="1"/>
</dbReference>
<dbReference type="InterPro" id="IPR036388">
    <property type="entry name" value="WH-like_DNA-bd_sf"/>
</dbReference>
<evidence type="ECO:0000259" key="4">
    <source>
        <dbReference type="Pfam" id="PF00891"/>
    </source>
</evidence>
<dbReference type="Gene3D" id="3.40.50.150">
    <property type="entry name" value="Vaccinia Virus protein VP39"/>
    <property type="match status" value="1"/>
</dbReference>
<dbReference type="PIRSF" id="PIRSF005739">
    <property type="entry name" value="O-mtase"/>
    <property type="match status" value="1"/>
</dbReference>
<dbReference type="AlphaFoldDB" id="A0A948X093"/>
<comment type="caution">
    <text evidence="6">The sequence shown here is derived from an EMBL/GenBank/DDBJ whole genome shotgun (WGS) entry which is preliminary data.</text>
</comment>
<feature type="domain" description="BVU-1015-like N-terminal dimerisation-like" evidence="5">
    <location>
        <begin position="18"/>
        <end position="89"/>
    </location>
</feature>
<dbReference type="Pfam" id="PF21212">
    <property type="entry name" value="Dimerisation2-like_dom"/>
    <property type="match status" value="1"/>
</dbReference>
<dbReference type="SUPFAM" id="SSF53335">
    <property type="entry name" value="S-adenosyl-L-methionine-dependent methyltransferases"/>
    <property type="match status" value="1"/>
</dbReference>
<dbReference type="PANTHER" id="PTHR43712">
    <property type="entry name" value="PUTATIVE (AFU_ORTHOLOGUE AFUA_4G14580)-RELATED"/>
    <property type="match status" value="1"/>
</dbReference>
<dbReference type="SUPFAM" id="SSF46785">
    <property type="entry name" value="Winged helix' DNA-binding domain"/>
    <property type="match status" value="1"/>
</dbReference>
<dbReference type="GO" id="GO:0008171">
    <property type="term" value="F:O-methyltransferase activity"/>
    <property type="evidence" value="ECO:0007669"/>
    <property type="project" value="InterPro"/>
</dbReference>
<evidence type="ECO:0000313" key="6">
    <source>
        <dbReference type="EMBL" id="MBU3844979.1"/>
    </source>
</evidence>
<organism evidence="6 7">
    <name type="scientific">Candidatus Anaerobiospirillum pullicola</name>
    <dbReference type="NCBI Taxonomy" id="2838451"/>
    <lineage>
        <taxon>Bacteria</taxon>
        <taxon>Pseudomonadati</taxon>
        <taxon>Pseudomonadota</taxon>
        <taxon>Gammaproteobacteria</taxon>
        <taxon>Aeromonadales</taxon>
        <taxon>Succinivibrionaceae</taxon>
        <taxon>Anaerobiospirillum</taxon>
    </lineage>
</organism>
<evidence type="ECO:0000256" key="2">
    <source>
        <dbReference type="ARBA" id="ARBA00022679"/>
    </source>
</evidence>
<keyword evidence="1 6" id="KW-0489">Methyltransferase</keyword>
<dbReference type="Pfam" id="PF00891">
    <property type="entry name" value="Methyltransf_2"/>
    <property type="match status" value="1"/>
</dbReference>
<evidence type="ECO:0000313" key="7">
    <source>
        <dbReference type="Proteomes" id="UP000733611"/>
    </source>
</evidence>
<dbReference type="InterPro" id="IPR016461">
    <property type="entry name" value="COMT-like"/>
</dbReference>
<protein>
    <submittedName>
        <fullName evidence="6">Methyltransferase</fullName>
    </submittedName>
</protein>
<dbReference type="Gene3D" id="1.10.10.10">
    <property type="entry name" value="Winged helix-like DNA-binding domain superfamily/Winged helix DNA-binding domain"/>
    <property type="match status" value="1"/>
</dbReference>
<gene>
    <name evidence="6" type="ORF">H9847_09000</name>
</gene>
<dbReference type="InterPro" id="IPR036390">
    <property type="entry name" value="WH_DNA-bd_sf"/>
</dbReference>
<dbReference type="EMBL" id="JAHLFE010000186">
    <property type="protein sequence ID" value="MBU3844979.1"/>
    <property type="molecule type" value="Genomic_DNA"/>
</dbReference>
<reference evidence="6" key="1">
    <citation type="journal article" date="2021" name="PeerJ">
        <title>Extensive microbial diversity within the chicken gut microbiome revealed by metagenomics and culture.</title>
        <authorList>
            <person name="Gilroy R."/>
            <person name="Ravi A."/>
            <person name="Getino M."/>
            <person name="Pursley I."/>
            <person name="Horton D.L."/>
            <person name="Alikhan N.F."/>
            <person name="Baker D."/>
            <person name="Gharbi K."/>
            <person name="Hall N."/>
            <person name="Watson M."/>
            <person name="Adriaenssens E.M."/>
            <person name="Foster-Nyarko E."/>
            <person name="Jarju S."/>
            <person name="Secka A."/>
            <person name="Antonio M."/>
            <person name="Oren A."/>
            <person name="Chaudhuri R.R."/>
            <person name="La Ragione R."/>
            <person name="Hildebrand F."/>
            <person name="Pallen M.J."/>
        </authorList>
    </citation>
    <scope>NUCLEOTIDE SEQUENCE</scope>
    <source>
        <strain evidence="6">378</strain>
    </source>
</reference>
<dbReference type="PROSITE" id="PS51683">
    <property type="entry name" value="SAM_OMT_II"/>
    <property type="match status" value="1"/>
</dbReference>
<reference evidence="6" key="2">
    <citation type="submission" date="2021-04" db="EMBL/GenBank/DDBJ databases">
        <authorList>
            <person name="Gilroy R."/>
        </authorList>
    </citation>
    <scope>NUCLEOTIDE SEQUENCE</scope>
    <source>
        <strain evidence="6">378</strain>
    </source>
</reference>
<dbReference type="InterPro" id="IPR029063">
    <property type="entry name" value="SAM-dependent_MTases_sf"/>
</dbReference>
<dbReference type="Proteomes" id="UP000733611">
    <property type="component" value="Unassembled WGS sequence"/>
</dbReference>
<keyword evidence="3" id="KW-0949">S-adenosyl-L-methionine</keyword>
<name>A0A948X093_9GAMM</name>
<keyword evidence="2" id="KW-0808">Transferase</keyword>
<evidence type="ECO:0000259" key="5">
    <source>
        <dbReference type="Pfam" id="PF21212"/>
    </source>
</evidence>
<proteinExistence type="predicted"/>